<comment type="caution">
    <text evidence="13">The sequence shown here is derived from an EMBL/GenBank/DDBJ whole genome shotgun (WGS) entry which is preliminary data.</text>
</comment>
<dbReference type="PANTHER" id="PTHR30352">
    <property type="entry name" value="PYRUVATE FORMATE-LYASE-ACTIVATING ENZYME"/>
    <property type="match status" value="1"/>
</dbReference>
<dbReference type="SFLD" id="SFLDF00299">
    <property type="entry name" value="anaerobic_ribonucleoside-triph"/>
    <property type="match status" value="1"/>
</dbReference>
<evidence type="ECO:0000313" key="13">
    <source>
        <dbReference type="EMBL" id="EEO40340.1"/>
    </source>
</evidence>
<dbReference type="PIRSF" id="PIRSF000368">
    <property type="entry name" value="NrdG"/>
    <property type="match status" value="1"/>
</dbReference>
<evidence type="ECO:0000256" key="10">
    <source>
        <dbReference type="ARBA" id="ARBA00023014"/>
    </source>
</evidence>
<dbReference type="InterPro" id="IPR013785">
    <property type="entry name" value="Aldolase_TIM"/>
</dbReference>
<dbReference type="Gene3D" id="3.20.20.70">
    <property type="entry name" value="Aldolase class I"/>
    <property type="match status" value="1"/>
</dbReference>
<dbReference type="Proteomes" id="UP000004925">
    <property type="component" value="Unassembled WGS sequence"/>
</dbReference>
<dbReference type="InterPro" id="IPR012837">
    <property type="entry name" value="NrdG"/>
</dbReference>
<evidence type="ECO:0000256" key="8">
    <source>
        <dbReference type="ARBA" id="ARBA00023002"/>
    </source>
</evidence>
<dbReference type="SUPFAM" id="SSF102114">
    <property type="entry name" value="Radical SAM enzymes"/>
    <property type="match status" value="1"/>
</dbReference>
<proteinExistence type="inferred from homology"/>
<keyword evidence="5" id="KW-0004">4Fe-4S</keyword>
<keyword evidence="6" id="KW-0949">S-adenosyl-L-methionine</keyword>
<dbReference type="SFLD" id="SFLDS00029">
    <property type="entry name" value="Radical_SAM"/>
    <property type="match status" value="1"/>
</dbReference>
<name>A0A0M1VUN4_FUSVC</name>
<evidence type="ECO:0000256" key="7">
    <source>
        <dbReference type="ARBA" id="ARBA00022723"/>
    </source>
</evidence>
<keyword evidence="10" id="KW-0411">Iron-sulfur</keyword>
<evidence type="ECO:0000256" key="9">
    <source>
        <dbReference type="ARBA" id="ARBA00023004"/>
    </source>
</evidence>
<dbReference type="InterPro" id="IPR007197">
    <property type="entry name" value="rSAM"/>
</dbReference>
<dbReference type="RefSeq" id="WP_008799816.1">
    <property type="nucleotide sequence ID" value="NZ_KQ235737.1"/>
</dbReference>
<dbReference type="SFLD" id="SFLDG01066">
    <property type="entry name" value="organic_radical-activating_enz"/>
    <property type="match status" value="1"/>
</dbReference>
<dbReference type="EMBL" id="ACDE02000019">
    <property type="protein sequence ID" value="EEO40340.1"/>
    <property type="molecule type" value="Genomic_DNA"/>
</dbReference>
<dbReference type="GO" id="GO:0043365">
    <property type="term" value="F:[formate-C-acetyltransferase]-activating enzyme activity"/>
    <property type="evidence" value="ECO:0007669"/>
    <property type="project" value="InterPro"/>
</dbReference>
<dbReference type="GO" id="GO:0004748">
    <property type="term" value="F:ribonucleoside-diphosphate reductase activity, thioredoxin disulfide as acceptor"/>
    <property type="evidence" value="ECO:0007669"/>
    <property type="project" value="TreeGrafter"/>
</dbReference>
<dbReference type="Pfam" id="PF13353">
    <property type="entry name" value="Fer4_12"/>
    <property type="match status" value="1"/>
</dbReference>
<evidence type="ECO:0000256" key="5">
    <source>
        <dbReference type="ARBA" id="ARBA00022485"/>
    </source>
</evidence>
<evidence type="ECO:0000256" key="12">
    <source>
        <dbReference type="PIRNR" id="PIRNR000368"/>
    </source>
</evidence>
<dbReference type="InterPro" id="IPR034457">
    <property type="entry name" value="Organic_radical-activating"/>
</dbReference>
<keyword evidence="9" id="KW-0408">Iron</keyword>
<accession>A0A0M1VUN4</accession>
<protein>
    <recommendedName>
        <fullName evidence="4 12">Anaerobic ribonucleoside-triphosphate reductase-activating protein</fullName>
        <ecNumber evidence="12">1.97.1.-</ecNumber>
    </recommendedName>
</protein>
<dbReference type="CDD" id="cd01335">
    <property type="entry name" value="Radical_SAM"/>
    <property type="match status" value="1"/>
</dbReference>
<dbReference type="SFLD" id="SFLDG01063">
    <property type="entry name" value="activating_enzymes__group_1"/>
    <property type="match status" value="1"/>
</dbReference>
<dbReference type="GO" id="GO:0051539">
    <property type="term" value="F:4 iron, 4 sulfur cluster binding"/>
    <property type="evidence" value="ECO:0007669"/>
    <property type="project" value="UniProtKB-KW"/>
</dbReference>
<dbReference type="PROSITE" id="PS01087">
    <property type="entry name" value="RADICAL_ACTIVATING"/>
    <property type="match status" value="1"/>
</dbReference>
<dbReference type="PANTHER" id="PTHR30352:SF2">
    <property type="entry name" value="ANAEROBIC RIBONUCLEOSIDE-TRIPHOSPHATE REDUCTASE-ACTIVATING PROTEIN"/>
    <property type="match status" value="1"/>
</dbReference>
<evidence type="ECO:0000256" key="2">
    <source>
        <dbReference type="ARBA" id="ARBA00003852"/>
    </source>
</evidence>
<evidence type="ECO:0000256" key="11">
    <source>
        <dbReference type="ARBA" id="ARBA00047365"/>
    </source>
</evidence>
<comment type="cofactor">
    <cofactor evidence="1">
        <name>[4Fe-4S] cluster</name>
        <dbReference type="ChEBI" id="CHEBI:49883"/>
    </cofactor>
</comment>
<evidence type="ECO:0000313" key="14">
    <source>
        <dbReference type="Proteomes" id="UP000004925"/>
    </source>
</evidence>
<evidence type="ECO:0000256" key="1">
    <source>
        <dbReference type="ARBA" id="ARBA00001966"/>
    </source>
</evidence>
<dbReference type="GeneID" id="79799956"/>
<dbReference type="HOGENOM" id="CLU_089926_2_1_0"/>
<dbReference type="eggNOG" id="COG0602">
    <property type="taxonomic scope" value="Bacteria"/>
</dbReference>
<keyword evidence="7" id="KW-0479">Metal-binding</keyword>
<keyword evidence="8 12" id="KW-0560">Oxidoreductase</keyword>
<comment type="similarity">
    <text evidence="3 12">Belongs to the organic radical-activating enzymes family.</text>
</comment>
<gene>
    <name evidence="13" type="ORF">FSCG_01053</name>
</gene>
<evidence type="ECO:0000256" key="4">
    <source>
        <dbReference type="ARBA" id="ARBA00014281"/>
    </source>
</evidence>
<evidence type="ECO:0000256" key="3">
    <source>
        <dbReference type="ARBA" id="ARBA00009777"/>
    </source>
</evidence>
<sequence>MNYSGIKYADMINGKGIRVSLFVSGCTHCCKNCFNEETWNETYGKKFTEKEENEIIEYFKKYGKTIKGLSLLGGDPTYPKNIKPLLKFIKKFKENLPDRDIWIWSGFTWEEILEDENRFSLIKECDVLIDGKFVDSLKDLNLKWKGSSNQRVIDIKKSLEKNEVIEYI</sequence>
<evidence type="ECO:0000256" key="6">
    <source>
        <dbReference type="ARBA" id="ARBA00022691"/>
    </source>
</evidence>
<comment type="catalytic activity">
    <reaction evidence="11">
        <text>glycyl-[protein] + reduced [flavodoxin] + S-adenosyl-L-methionine = glycin-2-yl radical-[protein] + semiquinone [flavodoxin] + 5'-deoxyadenosine + L-methionine + H(+)</text>
        <dbReference type="Rhea" id="RHEA:61976"/>
        <dbReference type="Rhea" id="RHEA-COMP:10622"/>
        <dbReference type="Rhea" id="RHEA-COMP:14480"/>
        <dbReference type="Rhea" id="RHEA-COMP:15993"/>
        <dbReference type="Rhea" id="RHEA-COMP:15994"/>
        <dbReference type="ChEBI" id="CHEBI:15378"/>
        <dbReference type="ChEBI" id="CHEBI:17319"/>
        <dbReference type="ChEBI" id="CHEBI:29947"/>
        <dbReference type="ChEBI" id="CHEBI:32722"/>
        <dbReference type="ChEBI" id="CHEBI:57618"/>
        <dbReference type="ChEBI" id="CHEBI:57844"/>
        <dbReference type="ChEBI" id="CHEBI:59789"/>
        <dbReference type="ChEBI" id="CHEBI:140311"/>
    </reaction>
</comment>
<dbReference type="InterPro" id="IPR001989">
    <property type="entry name" value="Radical_activat_CS"/>
</dbReference>
<dbReference type="InterPro" id="IPR058240">
    <property type="entry name" value="rSAM_sf"/>
</dbReference>
<dbReference type="NCBIfam" id="TIGR02491">
    <property type="entry name" value="NrdG"/>
    <property type="match status" value="1"/>
</dbReference>
<dbReference type="AlphaFoldDB" id="A0A0M1VUN4"/>
<reference evidence="13 14" key="1">
    <citation type="submission" date="2011-10" db="EMBL/GenBank/DDBJ databases">
        <title>The Genome Sequence of Fusobacterium sp. 4_1_13.</title>
        <authorList>
            <consortium name="The Broad Institute Genome Sequencing Platform"/>
            <person name="Earl A."/>
            <person name="Ward D."/>
            <person name="Feldgarden M."/>
            <person name="Gevers D."/>
            <person name="Strauss J."/>
            <person name="Ambrose C."/>
            <person name="Allen-Vercoe E."/>
            <person name="Young S.K."/>
            <person name="Zeng Q."/>
            <person name="Gargeya S."/>
            <person name="Fitzgerald M."/>
            <person name="Haas B."/>
            <person name="Abouelleil A."/>
            <person name="Alvarado L."/>
            <person name="Arachchi H.M."/>
            <person name="Berlin A."/>
            <person name="Brown A."/>
            <person name="Chapman S.B."/>
            <person name="Chen Z."/>
            <person name="Dunbar C."/>
            <person name="Freedman E."/>
            <person name="Gearin G."/>
            <person name="Goldberg J."/>
            <person name="Griggs A."/>
            <person name="Gujja S."/>
            <person name="Heiman D."/>
            <person name="Howarth C."/>
            <person name="Larson L."/>
            <person name="Lui A."/>
            <person name="MacDonald P.J."/>
            <person name="Montmayeur A."/>
            <person name="Murphy C."/>
            <person name="Neiman D."/>
            <person name="Pearson M."/>
            <person name="Priest M."/>
            <person name="Roberts A."/>
            <person name="Saif S."/>
            <person name="Shea T."/>
            <person name="Shenoy N."/>
            <person name="Sisk P."/>
            <person name="Stolte C."/>
            <person name="Sykes S."/>
            <person name="Wortman J."/>
            <person name="Nusbaum C."/>
            <person name="Birren B."/>
        </authorList>
    </citation>
    <scope>NUCLEOTIDE SEQUENCE [LARGE SCALE GENOMIC DNA]</scope>
    <source>
        <strain evidence="13 14">4_1_13</strain>
    </source>
</reference>
<organism evidence="13 14">
    <name type="scientific">Fusobacterium vincentii 4_1_13</name>
    <dbReference type="NCBI Taxonomy" id="469606"/>
    <lineage>
        <taxon>Bacteria</taxon>
        <taxon>Fusobacteriati</taxon>
        <taxon>Fusobacteriota</taxon>
        <taxon>Fusobacteriia</taxon>
        <taxon>Fusobacteriales</taxon>
        <taxon>Fusobacteriaceae</taxon>
        <taxon>Fusobacterium</taxon>
    </lineage>
</organism>
<comment type="function">
    <text evidence="2 12">Activation of anaerobic ribonucleoside-triphosphate reductase under anaerobic conditions by generation of an organic free radical, using S-adenosylmethionine and reduced flavodoxin as cosubstrates to produce 5'-deoxy-adenosine.</text>
</comment>
<dbReference type="EC" id="1.97.1.-" evidence="12"/>
<dbReference type="GO" id="GO:0046872">
    <property type="term" value="F:metal ion binding"/>
    <property type="evidence" value="ECO:0007669"/>
    <property type="project" value="UniProtKB-KW"/>
</dbReference>